<evidence type="ECO:0000313" key="2">
    <source>
        <dbReference type="Proteomes" id="UP000012429"/>
    </source>
</evidence>
<name>N6V2R8_9HYPH</name>
<comment type="caution">
    <text evidence="1">The sequence shown here is derived from an EMBL/GenBank/DDBJ whole genome shotgun (WGS) entry which is preliminary data.</text>
</comment>
<sequence>MHDADRPTCIVDDYQRRDIVTIEHGHGARRQRRFLHRLRVTGHHLVHAHIGKAGAEIAGDIAIGDDAAQAAVIIDHTDTAETHFRQRHRRFRHAGAKANQGHAVTLMHDVGDMRKAGAELAAGMEGTEIFGREAACLEQSHGQRIADGQLQQRRCRRGQSVGTGFLLLGQQQYHVRLAGERRGLACGDGDHRDREAAGITDDAAQLRAFATPGYGDDDVVLRDHAEIAVIGLDRMDEESRRARGGQTCGKLVADMAALADTGDNDAAADVADDLHRAAEGLGQTVAQRAFQRLHAPSFGLDRSHGGFDRTVLDEFYSSLIHEGGLTLFHKSVHRRSVSANSRGALLYPDNITAAILTTAP</sequence>
<dbReference type="Proteomes" id="UP000012429">
    <property type="component" value="Unassembled WGS sequence"/>
</dbReference>
<proteinExistence type="predicted"/>
<protein>
    <submittedName>
        <fullName evidence="1">Uncharacterized protein</fullName>
    </submittedName>
</protein>
<evidence type="ECO:0000313" key="1">
    <source>
        <dbReference type="EMBL" id="ENN87391.1"/>
    </source>
</evidence>
<gene>
    <name evidence="1" type="ORF">RHSP_27296</name>
</gene>
<keyword evidence="2" id="KW-1185">Reference proteome</keyword>
<dbReference type="EMBL" id="AQHN01000056">
    <property type="protein sequence ID" value="ENN87391.1"/>
    <property type="molecule type" value="Genomic_DNA"/>
</dbReference>
<dbReference type="AlphaFoldDB" id="N6V2R8"/>
<reference evidence="1 2" key="1">
    <citation type="journal article" date="2012" name="BMC Genomics">
        <title>Genomic basis of broad host range and environmental adaptability of Rhizobium tropici CIAT 899 and Rhizobium sp. PRF 81 which are used in inoculants for common bean (Phaseolus vulgaris L.).</title>
        <authorList>
            <person name="Ormeno-Orrillo E."/>
            <person name="Menna P."/>
            <person name="Almeida L.G."/>
            <person name="Ollero F.J."/>
            <person name="Nicolas M.F."/>
            <person name="Pains Rodrigues E."/>
            <person name="Shigueyoshi Nakatani A."/>
            <person name="Silva Batista J.S."/>
            <person name="Oliveira Chueire L.M."/>
            <person name="Souza R.C."/>
            <person name="Ribeiro Vasconcelos A.T."/>
            <person name="Megias M."/>
            <person name="Hungria M."/>
            <person name="Martinez-Romero E."/>
        </authorList>
    </citation>
    <scope>NUCLEOTIDE SEQUENCE [LARGE SCALE GENOMIC DNA]</scope>
    <source>
        <strain evidence="1 2">PRF 81</strain>
    </source>
</reference>
<organism evidence="1 2">
    <name type="scientific">Rhizobium freirei PRF 81</name>
    <dbReference type="NCBI Taxonomy" id="363754"/>
    <lineage>
        <taxon>Bacteria</taxon>
        <taxon>Pseudomonadati</taxon>
        <taxon>Pseudomonadota</taxon>
        <taxon>Alphaproteobacteria</taxon>
        <taxon>Hyphomicrobiales</taxon>
        <taxon>Rhizobiaceae</taxon>
        <taxon>Rhizobium/Agrobacterium group</taxon>
        <taxon>Rhizobium</taxon>
    </lineage>
</organism>
<dbReference type="STRING" id="363754.RHSP_27296"/>
<accession>N6V2R8</accession>